<dbReference type="InterPro" id="IPR010997">
    <property type="entry name" value="HRDC-like_sf"/>
</dbReference>
<sequence length="201" mass="22902">MKILEAQSAILTNFEVYQHLKSQNEKHAALKKSTEKRLRKENDAKRKRTGKSGQMTSSETFDLRNAIKDVTRRPGNLETVVREILEFLEEAPSPLASKPLPYDENTIRKLMERLRSYDLTKAELLMLMNIRPTNLEGLNVIIQELDLRFPEEATQFELVSAVVEILGTPDVEANKQAMTDAKEAKQAEEAQASTEMEVVEE</sequence>
<feature type="domain" description="RNA polymerase Rpb4/RPC9 core" evidence="8">
    <location>
        <begin position="45"/>
        <end position="169"/>
    </location>
</feature>
<evidence type="ECO:0000256" key="6">
    <source>
        <dbReference type="ARBA" id="ARBA00023242"/>
    </source>
</evidence>
<feature type="region of interest" description="Disordered" evidence="7">
    <location>
        <begin position="23"/>
        <end position="59"/>
    </location>
</feature>
<dbReference type="InterPro" id="IPR038324">
    <property type="entry name" value="Rpb4/RPC9_sf"/>
</dbReference>
<dbReference type="Pfam" id="PF03874">
    <property type="entry name" value="RNA_pol_Rpb4"/>
    <property type="match status" value="1"/>
</dbReference>
<dbReference type="OrthoDB" id="1746530at2759"/>
<dbReference type="PANTHER" id="PTHR15561">
    <property type="entry name" value="CALCITONIN GENE-RELATED PEPTIDE-RECEPTOR COMPONENT PROTEIN"/>
    <property type="match status" value="1"/>
</dbReference>
<accession>A0A3D8R312</accession>
<keyword evidence="4" id="KW-0240">DNA-directed RNA polymerase</keyword>
<evidence type="ECO:0000256" key="7">
    <source>
        <dbReference type="SAM" id="MobiDB-lite"/>
    </source>
</evidence>
<evidence type="ECO:0000256" key="1">
    <source>
        <dbReference type="ARBA" id="ARBA00004123"/>
    </source>
</evidence>
<dbReference type="InterPro" id="IPR038846">
    <property type="entry name" value="RPC9"/>
</dbReference>
<dbReference type="SMART" id="SM00657">
    <property type="entry name" value="RPOL4c"/>
    <property type="match status" value="1"/>
</dbReference>
<dbReference type="InterPro" id="IPR006590">
    <property type="entry name" value="RNA_pol_Rpb4/RPC9_core"/>
</dbReference>
<evidence type="ECO:0000256" key="2">
    <source>
        <dbReference type="ARBA" id="ARBA00006898"/>
    </source>
</evidence>
<name>A0A3D8R312_9HELO</name>
<evidence type="ECO:0000313" key="10">
    <source>
        <dbReference type="Proteomes" id="UP000256328"/>
    </source>
</evidence>
<keyword evidence="6" id="KW-0539">Nucleus</keyword>
<gene>
    <name evidence="9" type="ORF">BP5796_09023</name>
</gene>
<evidence type="ECO:0000256" key="5">
    <source>
        <dbReference type="ARBA" id="ARBA00023163"/>
    </source>
</evidence>
<keyword evidence="5" id="KW-0804">Transcription</keyword>
<protein>
    <recommendedName>
        <fullName evidence="3">DNA-directed RNA polymerase III subunit RPC9</fullName>
    </recommendedName>
</protein>
<dbReference type="GO" id="GO:0000166">
    <property type="term" value="F:nucleotide binding"/>
    <property type="evidence" value="ECO:0007669"/>
    <property type="project" value="InterPro"/>
</dbReference>
<evidence type="ECO:0000259" key="8">
    <source>
        <dbReference type="SMART" id="SM00657"/>
    </source>
</evidence>
<dbReference type="Proteomes" id="UP000256328">
    <property type="component" value="Unassembled WGS sequence"/>
</dbReference>
<evidence type="ECO:0000256" key="4">
    <source>
        <dbReference type="ARBA" id="ARBA00022478"/>
    </source>
</evidence>
<reference evidence="9 10" key="1">
    <citation type="journal article" date="2018" name="IMA Fungus">
        <title>IMA Genome-F 9: Draft genome sequence of Annulohypoxylon stygium, Aspergillus mulundensis, Berkeleyomyces basicola (syn. Thielaviopsis basicola), Ceratocystis smalleyi, two Cercospora beticola strains, Coleophoma cylindrospora, Fusarium fracticaudum, Phialophora cf. hyalina, and Morchella septimelata.</title>
        <authorList>
            <person name="Wingfield B.D."/>
            <person name="Bills G.F."/>
            <person name="Dong Y."/>
            <person name="Huang W."/>
            <person name="Nel W.J."/>
            <person name="Swalarsk-Parry B.S."/>
            <person name="Vaghefi N."/>
            <person name="Wilken P.M."/>
            <person name="An Z."/>
            <person name="de Beer Z.W."/>
            <person name="De Vos L."/>
            <person name="Chen L."/>
            <person name="Duong T.A."/>
            <person name="Gao Y."/>
            <person name="Hammerbacher A."/>
            <person name="Kikkert J.R."/>
            <person name="Li Y."/>
            <person name="Li H."/>
            <person name="Li K."/>
            <person name="Li Q."/>
            <person name="Liu X."/>
            <person name="Ma X."/>
            <person name="Naidoo K."/>
            <person name="Pethybridge S.J."/>
            <person name="Sun J."/>
            <person name="Steenkamp E.T."/>
            <person name="van der Nest M.A."/>
            <person name="van Wyk S."/>
            <person name="Wingfield M.J."/>
            <person name="Xiong C."/>
            <person name="Yue Q."/>
            <person name="Zhang X."/>
        </authorList>
    </citation>
    <scope>NUCLEOTIDE SEQUENCE [LARGE SCALE GENOMIC DNA]</scope>
    <source>
        <strain evidence="9 10">BP5796</strain>
    </source>
</reference>
<evidence type="ECO:0000313" key="9">
    <source>
        <dbReference type="EMBL" id="RDW68366.1"/>
    </source>
</evidence>
<evidence type="ECO:0000256" key="3">
    <source>
        <dbReference type="ARBA" id="ARBA00016672"/>
    </source>
</evidence>
<dbReference type="Gene3D" id="1.20.1250.40">
    <property type="match status" value="1"/>
</dbReference>
<dbReference type="GO" id="GO:0006384">
    <property type="term" value="P:transcription initiation at RNA polymerase III promoter"/>
    <property type="evidence" value="ECO:0007669"/>
    <property type="project" value="InterPro"/>
</dbReference>
<feature type="region of interest" description="Disordered" evidence="7">
    <location>
        <begin position="180"/>
        <end position="201"/>
    </location>
</feature>
<dbReference type="GO" id="GO:0005666">
    <property type="term" value="C:RNA polymerase III complex"/>
    <property type="evidence" value="ECO:0007669"/>
    <property type="project" value="InterPro"/>
</dbReference>
<dbReference type="SUPFAM" id="SSF47819">
    <property type="entry name" value="HRDC-like"/>
    <property type="match status" value="1"/>
</dbReference>
<proteinExistence type="inferred from homology"/>
<feature type="compositionally biased region" description="Basic and acidic residues" evidence="7">
    <location>
        <begin position="23"/>
        <end position="44"/>
    </location>
</feature>
<keyword evidence="10" id="KW-1185">Reference proteome</keyword>
<comment type="subcellular location">
    <subcellularLocation>
        <location evidence="1">Nucleus</location>
    </subcellularLocation>
</comment>
<dbReference type="PANTHER" id="PTHR15561:SF0">
    <property type="entry name" value="DNA-DIRECTED RNA POLYMERASE III SUBUNIT RPC9"/>
    <property type="match status" value="1"/>
</dbReference>
<comment type="caution">
    <text evidence="9">The sequence shown here is derived from an EMBL/GenBank/DDBJ whole genome shotgun (WGS) entry which is preliminary data.</text>
</comment>
<dbReference type="AlphaFoldDB" id="A0A3D8R312"/>
<organism evidence="9 10">
    <name type="scientific">Coleophoma crateriformis</name>
    <dbReference type="NCBI Taxonomy" id="565419"/>
    <lineage>
        <taxon>Eukaryota</taxon>
        <taxon>Fungi</taxon>
        <taxon>Dikarya</taxon>
        <taxon>Ascomycota</taxon>
        <taxon>Pezizomycotina</taxon>
        <taxon>Leotiomycetes</taxon>
        <taxon>Helotiales</taxon>
        <taxon>Dermateaceae</taxon>
        <taxon>Coleophoma</taxon>
    </lineage>
</organism>
<dbReference type="EMBL" id="PDLN01000013">
    <property type="protein sequence ID" value="RDW68366.1"/>
    <property type="molecule type" value="Genomic_DNA"/>
</dbReference>
<comment type="similarity">
    <text evidence="2">Belongs to the eukaryotic RPC9 RNA polymerase subunit family.</text>
</comment>
<dbReference type="InterPro" id="IPR005574">
    <property type="entry name" value="Rpb4/RPC9"/>
</dbReference>